<dbReference type="AlphaFoldDB" id="A0A166VU18"/>
<name>A0A166VU18_9GAMM</name>
<proteinExistence type="predicted"/>
<evidence type="ECO:0000313" key="2">
    <source>
        <dbReference type="EMBL" id="KZN33788.1"/>
    </source>
</evidence>
<keyword evidence="1" id="KW-1133">Transmembrane helix</keyword>
<keyword evidence="3" id="KW-1185">Reference proteome</keyword>
<keyword evidence="1" id="KW-0812">Transmembrane</keyword>
<feature type="transmembrane region" description="Helical" evidence="1">
    <location>
        <begin position="40"/>
        <end position="64"/>
    </location>
</feature>
<comment type="caution">
    <text evidence="2">The sequence shown here is derived from an EMBL/GenBank/DDBJ whole genome shotgun (WGS) entry which is preliminary data.</text>
</comment>
<evidence type="ECO:0000256" key="1">
    <source>
        <dbReference type="SAM" id="Phobius"/>
    </source>
</evidence>
<keyword evidence="1" id="KW-0472">Membrane</keyword>
<sequence>MEKIIAIATFFFGILFVAAGIFLFVMGVKEQKLEPKVFSSWCKTILVISICLFAAYNTLISGYLKMINTGLLN</sequence>
<dbReference type="EMBL" id="AUYB01000121">
    <property type="protein sequence ID" value="KZN33788.1"/>
    <property type="molecule type" value="Genomic_DNA"/>
</dbReference>
<feature type="transmembrane region" description="Helical" evidence="1">
    <location>
        <begin position="6"/>
        <end position="28"/>
    </location>
</feature>
<reference evidence="2 3" key="1">
    <citation type="submission" date="2013-07" db="EMBL/GenBank/DDBJ databases">
        <title>Comparative Genomic and Metabolomic Analysis of Twelve Strains of Pseudoalteromonas luteoviolacea.</title>
        <authorList>
            <person name="Vynne N.G."/>
            <person name="Mansson M."/>
            <person name="Gram L."/>
        </authorList>
    </citation>
    <scope>NUCLEOTIDE SEQUENCE [LARGE SCALE GENOMIC DNA]</scope>
    <source>
        <strain evidence="2 3">DSM 6061</strain>
    </source>
</reference>
<dbReference type="PATRIC" id="fig|1365250.3.peg.3633"/>
<evidence type="ECO:0000313" key="3">
    <source>
        <dbReference type="Proteomes" id="UP000076643"/>
    </source>
</evidence>
<organism evidence="2 3">
    <name type="scientific">Pseudoalteromonas luteoviolacea DSM 6061</name>
    <dbReference type="NCBI Taxonomy" id="1365250"/>
    <lineage>
        <taxon>Bacteria</taxon>
        <taxon>Pseudomonadati</taxon>
        <taxon>Pseudomonadota</taxon>
        <taxon>Gammaproteobacteria</taxon>
        <taxon>Alteromonadales</taxon>
        <taxon>Pseudoalteromonadaceae</taxon>
        <taxon>Pseudoalteromonas</taxon>
    </lineage>
</organism>
<accession>A0A166VU18</accession>
<protein>
    <submittedName>
        <fullName evidence="2">Uncharacterized protein</fullName>
    </submittedName>
</protein>
<dbReference type="Proteomes" id="UP000076643">
    <property type="component" value="Unassembled WGS sequence"/>
</dbReference>
<gene>
    <name evidence="2" type="ORF">N475_19655</name>
</gene>